<dbReference type="AlphaFoldDB" id="A0A5E4WUF9"/>
<dbReference type="RefSeq" id="WP_150669995.1">
    <property type="nucleotide sequence ID" value="NZ_CABPSB010000012.1"/>
</dbReference>
<dbReference type="OrthoDB" id="9022072at2"/>
<evidence type="ECO:0000313" key="1">
    <source>
        <dbReference type="EMBL" id="VVE26536.1"/>
    </source>
</evidence>
<reference evidence="1 2" key="1">
    <citation type="submission" date="2019-08" db="EMBL/GenBank/DDBJ databases">
        <authorList>
            <person name="Peeters C."/>
        </authorList>
    </citation>
    <scope>NUCLEOTIDE SEQUENCE [LARGE SCALE GENOMIC DNA]</scope>
    <source>
        <strain evidence="1 2">LMG 31108</strain>
    </source>
</reference>
<dbReference type="PROSITE" id="PS51257">
    <property type="entry name" value="PROKAR_LIPOPROTEIN"/>
    <property type="match status" value="1"/>
</dbReference>
<gene>
    <name evidence="1" type="ORF">PAN31108_03408</name>
</gene>
<keyword evidence="2" id="KW-1185">Reference proteome</keyword>
<organism evidence="1 2">
    <name type="scientific">Pandoraea anhela</name>
    <dbReference type="NCBI Taxonomy" id="2508295"/>
    <lineage>
        <taxon>Bacteria</taxon>
        <taxon>Pseudomonadati</taxon>
        <taxon>Pseudomonadota</taxon>
        <taxon>Betaproteobacteria</taxon>
        <taxon>Burkholderiales</taxon>
        <taxon>Burkholderiaceae</taxon>
        <taxon>Pandoraea</taxon>
    </lineage>
</organism>
<proteinExistence type="predicted"/>
<protein>
    <recommendedName>
        <fullName evidence="3">GAF domain-containing protein</fullName>
    </recommendedName>
</protein>
<evidence type="ECO:0000313" key="2">
    <source>
        <dbReference type="Proteomes" id="UP000406256"/>
    </source>
</evidence>
<evidence type="ECO:0008006" key="3">
    <source>
        <dbReference type="Google" id="ProtNLM"/>
    </source>
</evidence>
<accession>A0A5E4WUF9</accession>
<dbReference type="Proteomes" id="UP000406256">
    <property type="component" value="Unassembled WGS sequence"/>
</dbReference>
<sequence>MNRRQFAFASAVSACTLVTRYGYADETPGVVQRRLHHEDFADALLTQIRQAESVTAAFQAWYGIVNPLLPFIHATALVCSSSASAAGAAGDRSPGDVRRVFSTVPTAYPVGGWKHLSGSDWARHVLVEQKTLIASGPERLKHYFPDYALLESLGVRTLVNIPVVVCRRTVGAFALLFDTTQIDPAALVEGERLAPLMAGVFALGQVEST</sequence>
<dbReference type="EMBL" id="CABPSB010000012">
    <property type="protein sequence ID" value="VVE26536.1"/>
    <property type="molecule type" value="Genomic_DNA"/>
</dbReference>
<name>A0A5E4WUF9_9BURK</name>